<accession>A0A974S0Y6</accession>
<gene>
    <name evidence="2" type="ORF">I6J18_04255</name>
</gene>
<keyword evidence="3" id="KW-1185">Reference proteome</keyword>
<reference evidence="2 3" key="1">
    <citation type="submission" date="2021-01" db="EMBL/GenBank/DDBJ databases">
        <title>FDA dAtabase for Regulatory Grade micrObial Sequences (FDA-ARGOS): Supporting development and validation of Infectious Disease Dx tests.</title>
        <authorList>
            <person name="Nelson B."/>
            <person name="Plummer A."/>
            <person name="Tallon L."/>
            <person name="Sadzewicz L."/>
            <person name="Zhao X."/>
            <person name="Boylan J."/>
            <person name="Ott S."/>
            <person name="Bowen H."/>
            <person name="Vavikolanu K."/>
            <person name="Mehta A."/>
            <person name="Aluvathingal J."/>
            <person name="Nadendla S."/>
            <person name="Myers T."/>
            <person name="Yan Y."/>
            <person name="Sichtig H."/>
        </authorList>
    </citation>
    <scope>NUCLEOTIDE SEQUENCE [LARGE SCALE GENOMIC DNA]</scope>
    <source>
        <strain evidence="2 3">FDAARGOS_1161</strain>
    </source>
</reference>
<evidence type="ECO:0000313" key="2">
    <source>
        <dbReference type="EMBL" id="QQT01122.1"/>
    </source>
</evidence>
<keyword evidence="1" id="KW-0812">Transmembrane</keyword>
<dbReference type="KEGG" id="ppsr:I6J18_04255"/>
<keyword evidence="1" id="KW-0472">Membrane</keyword>
<sequence>MKMKSPMFFVWIIGIAMIAFFTGEIATVMMLFLILLTLNTILSVIQDFYHDWKNRS</sequence>
<feature type="transmembrane region" description="Helical" evidence="1">
    <location>
        <begin position="7"/>
        <end position="23"/>
    </location>
</feature>
<evidence type="ECO:0000256" key="1">
    <source>
        <dbReference type="SAM" id="Phobius"/>
    </source>
</evidence>
<protein>
    <submittedName>
        <fullName evidence="2">Uncharacterized protein</fullName>
    </submittedName>
</protein>
<organism evidence="2 3">
    <name type="scientific">Peribacillus psychrosaccharolyticus</name>
    <name type="common">Bacillus psychrosaccharolyticus</name>
    <dbReference type="NCBI Taxonomy" id="1407"/>
    <lineage>
        <taxon>Bacteria</taxon>
        <taxon>Bacillati</taxon>
        <taxon>Bacillota</taxon>
        <taxon>Bacilli</taxon>
        <taxon>Bacillales</taxon>
        <taxon>Bacillaceae</taxon>
        <taxon>Peribacillus</taxon>
    </lineage>
</organism>
<proteinExistence type="predicted"/>
<keyword evidence="1" id="KW-1133">Transmembrane helix</keyword>
<dbReference type="Proteomes" id="UP000595254">
    <property type="component" value="Chromosome"/>
</dbReference>
<dbReference type="RefSeq" id="WP_161629149.1">
    <property type="nucleotide sequence ID" value="NZ_CP068053.1"/>
</dbReference>
<dbReference type="EMBL" id="CP068053">
    <property type="protein sequence ID" value="QQT01122.1"/>
    <property type="molecule type" value="Genomic_DNA"/>
</dbReference>
<dbReference type="AlphaFoldDB" id="A0A974S0Y6"/>
<evidence type="ECO:0000313" key="3">
    <source>
        <dbReference type="Proteomes" id="UP000595254"/>
    </source>
</evidence>
<name>A0A974S0Y6_PERPY</name>